<dbReference type="EMBL" id="JABANE010000038">
    <property type="protein sequence ID" value="NME69290.1"/>
    <property type="molecule type" value="Genomic_DNA"/>
</dbReference>
<sequence>MSEATNIHPIFNSLLSREKKQEALNQKGIVLWMTGLSGSGKSTLARALEFALHDLGYNTMLLDGDNLRTGINSNLGFSEEDRTENVRRSAEVSKLFVSSGLITICSLISPTEEIRAQARDIIGEEDFYQVHIDAPFEVCAERDVKGLYKKALAGEIKNFTGLDSPFEIPADPFVRIPTHTQTLEESLKQLLDAVLPVIKLSNIK</sequence>
<dbReference type="Proteomes" id="UP000576082">
    <property type="component" value="Unassembled WGS sequence"/>
</dbReference>
<accession>A0A7X9RV46</accession>
<dbReference type="InterPro" id="IPR002891">
    <property type="entry name" value="APS"/>
</dbReference>
<keyword evidence="6 7" id="KW-0418">Kinase</keyword>
<dbReference type="HAMAP" id="MF_00065">
    <property type="entry name" value="Adenylyl_sulf_kinase"/>
    <property type="match status" value="1"/>
</dbReference>
<comment type="pathway">
    <text evidence="6 7">Sulfur metabolism; hydrogen sulfide biosynthesis; sulfite from sulfate: step 2/3.</text>
</comment>
<evidence type="ECO:0000256" key="1">
    <source>
        <dbReference type="ARBA" id="ARBA00001823"/>
    </source>
</evidence>
<dbReference type="PANTHER" id="PTHR42700:SF1">
    <property type="entry name" value="SULFATE ADENYLYLTRANSFERASE"/>
    <property type="match status" value="1"/>
</dbReference>
<evidence type="ECO:0000313" key="10">
    <source>
        <dbReference type="Proteomes" id="UP000576082"/>
    </source>
</evidence>
<evidence type="ECO:0000256" key="3">
    <source>
        <dbReference type="ARBA" id="ARBA00022679"/>
    </source>
</evidence>
<reference evidence="9 10" key="1">
    <citation type="submission" date="2020-04" db="EMBL/GenBank/DDBJ databases">
        <title>Flammeovirga sp. SR4, a novel species isolated from seawater.</title>
        <authorList>
            <person name="Wang X."/>
        </authorList>
    </citation>
    <scope>NUCLEOTIDE SEQUENCE [LARGE SCALE GENOMIC DNA]</scope>
    <source>
        <strain evidence="9 10">ATCC 23126</strain>
    </source>
</reference>
<comment type="caution">
    <text evidence="9">The sequence shown here is derived from an EMBL/GenBank/DDBJ whole genome shotgun (WGS) entry which is preliminary data.</text>
</comment>
<evidence type="ECO:0000256" key="5">
    <source>
        <dbReference type="ARBA" id="ARBA00022840"/>
    </source>
</evidence>
<keyword evidence="5 6" id="KW-0067">ATP-binding</keyword>
<dbReference type="NCBIfam" id="TIGR00455">
    <property type="entry name" value="apsK"/>
    <property type="match status" value="1"/>
</dbReference>
<dbReference type="GO" id="GO:0004020">
    <property type="term" value="F:adenylylsulfate kinase activity"/>
    <property type="evidence" value="ECO:0007669"/>
    <property type="project" value="UniProtKB-UniRule"/>
</dbReference>
<dbReference type="NCBIfam" id="NF003013">
    <property type="entry name" value="PRK03846.1"/>
    <property type="match status" value="1"/>
</dbReference>
<evidence type="ECO:0000256" key="6">
    <source>
        <dbReference type="HAMAP-Rule" id="MF_00065"/>
    </source>
</evidence>
<organism evidence="9 10">
    <name type="scientific">Flammeovirga aprica JL-4</name>
    <dbReference type="NCBI Taxonomy" id="694437"/>
    <lineage>
        <taxon>Bacteria</taxon>
        <taxon>Pseudomonadati</taxon>
        <taxon>Bacteroidota</taxon>
        <taxon>Cytophagia</taxon>
        <taxon>Cytophagales</taxon>
        <taxon>Flammeovirgaceae</taxon>
        <taxon>Flammeovirga</taxon>
    </lineage>
</organism>
<keyword evidence="10" id="KW-1185">Reference proteome</keyword>
<dbReference type="GO" id="GO:0005737">
    <property type="term" value="C:cytoplasm"/>
    <property type="evidence" value="ECO:0007669"/>
    <property type="project" value="TreeGrafter"/>
</dbReference>
<dbReference type="GO" id="GO:0010134">
    <property type="term" value="P:sulfate assimilation via adenylyl sulfate reduction"/>
    <property type="evidence" value="ECO:0007669"/>
    <property type="project" value="TreeGrafter"/>
</dbReference>
<dbReference type="GO" id="GO:0005524">
    <property type="term" value="F:ATP binding"/>
    <property type="evidence" value="ECO:0007669"/>
    <property type="project" value="UniProtKB-UniRule"/>
</dbReference>
<dbReference type="GO" id="GO:0019379">
    <property type="term" value="P:sulfate assimilation, phosphoadenylyl sulfate reduction by phosphoadenylyl-sulfate reductase (thioredoxin)"/>
    <property type="evidence" value="ECO:0007669"/>
    <property type="project" value="TreeGrafter"/>
</dbReference>
<evidence type="ECO:0000259" key="8">
    <source>
        <dbReference type="Pfam" id="PF01583"/>
    </source>
</evidence>
<dbReference type="InterPro" id="IPR059117">
    <property type="entry name" value="APS_kinase_dom"/>
</dbReference>
<comment type="similarity">
    <text evidence="6 7">Belongs to the APS kinase family.</text>
</comment>
<protein>
    <recommendedName>
        <fullName evidence="2 6">Adenylyl-sulfate kinase</fullName>
        <ecNumber evidence="2 6">2.7.1.25</ecNumber>
    </recommendedName>
    <alternativeName>
        <fullName evidence="6">APS kinase</fullName>
    </alternativeName>
    <alternativeName>
        <fullName evidence="6">ATP adenosine-5'-phosphosulfate 3'-phosphotransferase</fullName>
    </alternativeName>
    <alternativeName>
        <fullName evidence="6">Adenosine-5'-phosphosulfate kinase</fullName>
    </alternativeName>
</protein>
<feature type="domain" description="APS kinase" evidence="8">
    <location>
        <begin position="27"/>
        <end position="176"/>
    </location>
</feature>
<evidence type="ECO:0000313" key="9">
    <source>
        <dbReference type="EMBL" id="NME69290.1"/>
    </source>
</evidence>
<comment type="function">
    <text evidence="6 7">Catalyzes the synthesis of activated sulfate.</text>
</comment>
<dbReference type="AlphaFoldDB" id="A0A7X9RV46"/>
<dbReference type="InterPro" id="IPR027417">
    <property type="entry name" value="P-loop_NTPase"/>
</dbReference>
<evidence type="ECO:0000256" key="2">
    <source>
        <dbReference type="ARBA" id="ARBA00012121"/>
    </source>
</evidence>
<feature type="binding site" evidence="6">
    <location>
        <begin position="35"/>
        <end position="42"/>
    </location>
    <ligand>
        <name>ATP</name>
        <dbReference type="ChEBI" id="CHEBI:30616"/>
    </ligand>
</feature>
<keyword evidence="6" id="KW-0597">Phosphoprotein</keyword>
<dbReference type="UniPathway" id="UPA00140">
    <property type="reaction ID" value="UER00205"/>
</dbReference>
<gene>
    <name evidence="6 9" type="primary">cysC</name>
    <name evidence="9" type="ORF">HHU12_15045</name>
</gene>
<keyword evidence="4 6" id="KW-0547">Nucleotide-binding</keyword>
<comment type="catalytic activity">
    <reaction evidence="1 6 7">
        <text>adenosine 5'-phosphosulfate + ATP = 3'-phosphoadenylyl sulfate + ADP + H(+)</text>
        <dbReference type="Rhea" id="RHEA:24152"/>
        <dbReference type="ChEBI" id="CHEBI:15378"/>
        <dbReference type="ChEBI" id="CHEBI:30616"/>
        <dbReference type="ChEBI" id="CHEBI:58243"/>
        <dbReference type="ChEBI" id="CHEBI:58339"/>
        <dbReference type="ChEBI" id="CHEBI:456216"/>
        <dbReference type="EC" id="2.7.1.25"/>
    </reaction>
</comment>
<dbReference type="RefSeq" id="WP_169657568.1">
    <property type="nucleotide sequence ID" value="NZ_JABANE010000038.1"/>
</dbReference>
<dbReference type="GO" id="GO:0070814">
    <property type="term" value="P:hydrogen sulfide biosynthetic process"/>
    <property type="evidence" value="ECO:0007669"/>
    <property type="project" value="UniProtKB-UniRule"/>
</dbReference>
<dbReference type="GO" id="GO:0004781">
    <property type="term" value="F:sulfate adenylyltransferase (ATP) activity"/>
    <property type="evidence" value="ECO:0007669"/>
    <property type="project" value="TreeGrafter"/>
</dbReference>
<dbReference type="PANTHER" id="PTHR42700">
    <property type="entry name" value="SULFATE ADENYLYLTRANSFERASE"/>
    <property type="match status" value="1"/>
</dbReference>
<dbReference type="EC" id="2.7.1.25" evidence="2 6"/>
<dbReference type="SUPFAM" id="SSF52540">
    <property type="entry name" value="P-loop containing nucleoside triphosphate hydrolases"/>
    <property type="match status" value="1"/>
</dbReference>
<dbReference type="Pfam" id="PF01583">
    <property type="entry name" value="APS_kinase"/>
    <property type="match status" value="1"/>
</dbReference>
<keyword evidence="3 6" id="KW-0808">Transferase</keyword>
<dbReference type="InterPro" id="IPR050512">
    <property type="entry name" value="Sulf_AdTrans/APS_kinase"/>
</dbReference>
<evidence type="ECO:0000256" key="4">
    <source>
        <dbReference type="ARBA" id="ARBA00022741"/>
    </source>
</evidence>
<evidence type="ECO:0000256" key="7">
    <source>
        <dbReference type="RuleBase" id="RU004347"/>
    </source>
</evidence>
<name>A0A7X9RV46_9BACT</name>
<proteinExistence type="inferred from homology"/>
<dbReference type="Gene3D" id="3.40.50.300">
    <property type="entry name" value="P-loop containing nucleotide triphosphate hydrolases"/>
    <property type="match status" value="1"/>
</dbReference>
<dbReference type="CDD" id="cd02027">
    <property type="entry name" value="APSK"/>
    <property type="match status" value="1"/>
</dbReference>
<feature type="active site" description="Phosphoserine intermediate" evidence="6">
    <location>
        <position position="109"/>
    </location>
</feature>